<dbReference type="GO" id="GO:0047974">
    <property type="term" value="F:guanosine deaminase activity"/>
    <property type="evidence" value="ECO:0007669"/>
    <property type="project" value="TreeGrafter"/>
</dbReference>
<evidence type="ECO:0000313" key="7">
    <source>
        <dbReference type="EMBL" id="KAJ1354582.1"/>
    </source>
</evidence>
<reference evidence="7" key="1">
    <citation type="submission" date="2021-06" db="EMBL/GenBank/DDBJ databases">
        <title>Parelaphostrongylus tenuis whole genome reference sequence.</title>
        <authorList>
            <person name="Garwood T.J."/>
            <person name="Larsen P.A."/>
            <person name="Fountain-Jones N.M."/>
            <person name="Garbe J.R."/>
            <person name="Macchietto M.G."/>
            <person name="Kania S.A."/>
            <person name="Gerhold R.W."/>
            <person name="Richards J.E."/>
            <person name="Wolf T.M."/>
        </authorList>
    </citation>
    <scope>NUCLEOTIDE SEQUENCE</scope>
    <source>
        <strain evidence="7">MNPRO001-30</strain>
        <tissue evidence="7">Meninges</tissue>
    </source>
</reference>
<feature type="domain" description="CMP/dCMP-type deaminase" evidence="6">
    <location>
        <begin position="6"/>
        <end position="116"/>
    </location>
</feature>
<keyword evidence="4" id="KW-0862">Zinc</keyword>
<keyword evidence="3" id="KW-0378">Hydrolase</keyword>
<dbReference type="GO" id="GO:0006152">
    <property type="term" value="P:purine nucleoside catabolic process"/>
    <property type="evidence" value="ECO:0007669"/>
    <property type="project" value="TreeGrafter"/>
</dbReference>
<dbReference type="InterPro" id="IPR002125">
    <property type="entry name" value="CMP_dCMP_dom"/>
</dbReference>
<sequence>MLQELPPNHEHMKLAVKEACDGVNLGDGGPFGAAIVRDGNVIATGHNMVLVTNDPTMHAEVVAIRNACKKIGSFDLSGCTLYTSCYPCPMCMGACLWARLSAIYYGATAEEASTIGFDDKPFYDFIRNPRSDQKRKLERLSVADYLQPFDLWVQKASSEVNACLAFGTTHDGLPIYQATQMVYDLREQVVSQRFEDPWTETGPSGKDSTRLPPTSAATSIAGHHPNGHLTSSGPPVVPGRA</sequence>
<dbReference type="Gene3D" id="3.40.140.10">
    <property type="entry name" value="Cytidine Deaminase, domain 2"/>
    <property type="match status" value="1"/>
</dbReference>
<organism evidence="7 8">
    <name type="scientific">Parelaphostrongylus tenuis</name>
    <name type="common">Meningeal worm</name>
    <dbReference type="NCBI Taxonomy" id="148309"/>
    <lineage>
        <taxon>Eukaryota</taxon>
        <taxon>Metazoa</taxon>
        <taxon>Ecdysozoa</taxon>
        <taxon>Nematoda</taxon>
        <taxon>Chromadorea</taxon>
        <taxon>Rhabditida</taxon>
        <taxon>Rhabditina</taxon>
        <taxon>Rhabditomorpha</taxon>
        <taxon>Strongyloidea</taxon>
        <taxon>Metastrongylidae</taxon>
        <taxon>Parelaphostrongylus</taxon>
    </lineage>
</organism>
<dbReference type="PROSITE" id="PS51747">
    <property type="entry name" value="CYT_DCMP_DEAMINASES_2"/>
    <property type="match status" value="1"/>
</dbReference>
<dbReference type="AlphaFoldDB" id="A0AAD5QL33"/>
<keyword evidence="8" id="KW-1185">Reference proteome</keyword>
<dbReference type="EMBL" id="JAHQIW010002124">
    <property type="protein sequence ID" value="KAJ1354582.1"/>
    <property type="molecule type" value="Genomic_DNA"/>
</dbReference>
<dbReference type="InterPro" id="IPR016193">
    <property type="entry name" value="Cytidine_deaminase-like"/>
</dbReference>
<evidence type="ECO:0000256" key="3">
    <source>
        <dbReference type="ARBA" id="ARBA00022801"/>
    </source>
</evidence>
<gene>
    <name evidence="7" type="ORF">KIN20_011566</name>
</gene>
<accession>A0AAD5QL33</accession>
<keyword evidence="2" id="KW-0479">Metal-binding</keyword>
<name>A0AAD5QL33_PARTN</name>
<evidence type="ECO:0000256" key="4">
    <source>
        <dbReference type="ARBA" id="ARBA00022833"/>
    </source>
</evidence>
<dbReference type="Proteomes" id="UP001196413">
    <property type="component" value="Unassembled WGS sequence"/>
</dbReference>
<feature type="region of interest" description="Disordered" evidence="5">
    <location>
        <begin position="195"/>
        <end position="241"/>
    </location>
</feature>
<dbReference type="FunFam" id="3.40.140.10:FF:000011">
    <property type="entry name" value="tRNA-specific adenosine deaminase"/>
    <property type="match status" value="1"/>
</dbReference>
<evidence type="ECO:0000259" key="6">
    <source>
        <dbReference type="PROSITE" id="PS51747"/>
    </source>
</evidence>
<comment type="similarity">
    <text evidence="1">Belongs to the cytidine and deoxycytidylate deaminase family.</text>
</comment>
<comment type="caution">
    <text evidence="7">The sequence shown here is derived from an EMBL/GenBank/DDBJ whole genome shotgun (WGS) entry which is preliminary data.</text>
</comment>
<dbReference type="CDD" id="cd01285">
    <property type="entry name" value="nucleoside_deaminase"/>
    <property type="match status" value="1"/>
</dbReference>
<dbReference type="SUPFAM" id="SSF53927">
    <property type="entry name" value="Cytidine deaminase-like"/>
    <property type="match status" value="1"/>
</dbReference>
<protein>
    <recommendedName>
        <fullName evidence="6">CMP/dCMP-type deaminase domain-containing protein</fullName>
    </recommendedName>
</protein>
<evidence type="ECO:0000256" key="2">
    <source>
        <dbReference type="ARBA" id="ARBA00022723"/>
    </source>
</evidence>
<evidence type="ECO:0000313" key="8">
    <source>
        <dbReference type="Proteomes" id="UP001196413"/>
    </source>
</evidence>
<evidence type="ECO:0000256" key="5">
    <source>
        <dbReference type="SAM" id="MobiDB-lite"/>
    </source>
</evidence>
<dbReference type="PANTHER" id="PTHR11079">
    <property type="entry name" value="CYTOSINE DEAMINASE FAMILY MEMBER"/>
    <property type="match status" value="1"/>
</dbReference>
<dbReference type="PANTHER" id="PTHR11079:SF161">
    <property type="entry name" value="CMP_DCMP-TYPE DEAMINASE DOMAIN-CONTAINING PROTEIN"/>
    <property type="match status" value="1"/>
</dbReference>
<evidence type="ECO:0000256" key="1">
    <source>
        <dbReference type="ARBA" id="ARBA00006576"/>
    </source>
</evidence>
<dbReference type="Pfam" id="PF00383">
    <property type="entry name" value="dCMP_cyt_deam_1"/>
    <property type="match status" value="1"/>
</dbReference>
<proteinExistence type="inferred from homology"/>
<dbReference type="GO" id="GO:0046872">
    <property type="term" value="F:metal ion binding"/>
    <property type="evidence" value="ECO:0007669"/>
    <property type="project" value="UniProtKB-KW"/>
</dbReference>